<reference evidence="4 5" key="1">
    <citation type="journal article" date="2017" name="PLoS Biol.">
        <title>The sea cucumber genome provides insights into morphological evolution and visceral regeneration.</title>
        <authorList>
            <person name="Zhang X."/>
            <person name="Sun L."/>
            <person name="Yuan J."/>
            <person name="Sun Y."/>
            <person name="Gao Y."/>
            <person name="Zhang L."/>
            <person name="Li S."/>
            <person name="Dai H."/>
            <person name="Hamel J.F."/>
            <person name="Liu C."/>
            <person name="Yu Y."/>
            <person name="Liu S."/>
            <person name="Lin W."/>
            <person name="Guo K."/>
            <person name="Jin S."/>
            <person name="Xu P."/>
            <person name="Storey K.B."/>
            <person name="Huan P."/>
            <person name="Zhang T."/>
            <person name="Zhou Y."/>
            <person name="Zhang J."/>
            <person name="Lin C."/>
            <person name="Li X."/>
            <person name="Xing L."/>
            <person name="Huo D."/>
            <person name="Sun M."/>
            <person name="Wang L."/>
            <person name="Mercier A."/>
            <person name="Li F."/>
            <person name="Yang H."/>
            <person name="Xiang J."/>
        </authorList>
    </citation>
    <scope>NUCLEOTIDE SEQUENCE [LARGE SCALE GENOMIC DNA]</scope>
    <source>
        <strain evidence="4">Shaxun</strain>
        <tissue evidence="4">Muscle</tissue>
    </source>
</reference>
<keyword evidence="5" id="KW-1185">Reference proteome</keyword>
<organism evidence="4 5">
    <name type="scientific">Stichopus japonicus</name>
    <name type="common">Sea cucumber</name>
    <dbReference type="NCBI Taxonomy" id="307972"/>
    <lineage>
        <taxon>Eukaryota</taxon>
        <taxon>Metazoa</taxon>
        <taxon>Echinodermata</taxon>
        <taxon>Eleutherozoa</taxon>
        <taxon>Echinozoa</taxon>
        <taxon>Holothuroidea</taxon>
        <taxon>Aspidochirotacea</taxon>
        <taxon>Aspidochirotida</taxon>
        <taxon>Stichopodidae</taxon>
        <taxon>Apostichopus</taxon>
    </lineage>
</organism>
<evidence type="ECO:0000313" key="5">
    <source>
        <dbReference type="Proteomes" id="UP000230750"/>
    </source>
</evidence>
<evidence type="ECO:0000313" key="4">
    <source>
        <dbReference type="EMBL" id="PIK61834.1"/>
    </source>
</evidence>
<evidence type="ECO:0000256" key="1">
    <source>
        <dbReference type="ARBA" id="ARBA00023186"/>
    </source>
</evidence>
<feature type="region of interest" description="Disordered" evidence="3">
    <location>
        <begin position="19"/>
        <end position="45"/>
    </location>
</feature>
<name>A0A2G8LNM3_STIJA</name>
<dbReference type="EMBL" id="MRZV01000024">
    <property type="protein sequence ID" value="PIK61834.1"/>
    <property type="molecule type" value="Genomic_DNA"/>
</dbReference>
<accession>A0A2G8LNM3</accession>
<protein>
    <submittedName>
        <fullName evidence="4">Putative proteasome maturation protein</fullName>
    </submittedName>
</protein>
<dbReference type="Proteomes" id="UP000230750">
    <property type="component" value="Unassembled WGS sequence"/>
</dbReference>
<keyword evidence="4" id="KW-0647">Proteasome</keyword>
<dbReference type="STRING" id="307972.A0A2G8LNM3"/>
<sequence length="108" mass="12224">MDNQEVLLNKDKHYGVPDLLTSGPSSVKNDLVSSHPLERSEKNYTQSKLSQEMLTLRKTQGLHAPLKLRMEQQIVQQINRGPSLRSSNALFDALTGRDEDIGFEDFLN</sequence>
<feature type="non-terminal residue" evidence="4">
    <location>
        <position position="108"/>
    </location>
</feature>
<dbReference type="GO" id="GO:0043248">
    <property type="term" value="P:proteasome assembly"/>
    <property type="evidence" value="ECO:0007669"/>
    <property type="project" value="InterPro"/>
</dbReference>
<feature type="compositionally biased region" description="Polar residues" evidence="3">
    <location>
        <begin position="22"/>
        <end position="32"/>
    </location>
</feature>
<dbReference type="PANTHER" id="PTHR12828">
    <property type="entry name" value="PROTEASOME MATURATION PROTEIN UMP1"/>
    <property type="match status" value="1"/>
</dbReference>
<dbReference type="GO" id="GO:0005634">
    <property type="term" value="C:nucleus"/>
    <property type="evidence" value="ECO:0007669"/>
    <property type="project" value="TreeGrafter"/>
</dbReference>
<comment type="caution">
    <text evidence="4">The sequence shown here is derived from an EMBL/GenBank/DDBJ whole genome shotgun (WGS) entry which is preliminary data.</text>
</comment>
<dbReference type="OrthoDB" id="15001at2759"/>
<keyword evidence="1" id="KW-0143">Chaperone</keyword>
<gene>
    <name evidence="4" type="ORF">BSL78_01289</name>
</gene>
<dbReference type="PANTHER" id="PTHR12828:SF3">
    <property type="entry name" value="PROTEASOME MATURATION PROTEIN"/>
    <property type="match status" value="1"/>
</dbReference>
<dbReference type="Pfam" id="PF05348">
    <property type="entry name" value="UMP1"/>
    <property type="match status" value="1"/>
</dbReference>
<comment type="similarity">
    <text evidence="2">Belongs to the POMP/UMP1 family.</text>
</comment>
<dbReference type="GO" id="GO:0000502">
    <property type="term" value="C:proteasome complex"/>
    <property type="evidence" value="ECO:0007669"/>
    <property type="project" value="UniProtKB-KW"/>
</dbReference>
<dbReference type="AlphaFoldDB" id="A0A2G8LNM3"/>
<proteinExistence type="inferred from homology"/>
<dbReference type="InterPro" id="IPR008012">
    <property type="entry name" value="Ump1"/>
</dbReference>
<evidence type="ECO:0000256" key="3">
    <source>
        <dbReference type="SAM" id="MobiDB-lite"/>
    </source>
</evidence>
<evidence type="ECO:0000256" key="2">
    <source>
        <dbReference type="ARBA" id="ARBA00043974"/>
    </source>
</evidence>
<dbReference type="GO" id="GO:0005737">
    <property type="term" value="C:cytoplasm"/>
    <property type="evidence" value="ECO:0007669"/>
    <property type="project" value="TreeGrafter"/>
</dbReference>